<comment type="caution">
    <text evidence="1">The sequence shown here is derived from an EMBL/GenBank/DDBJ whole genome shotgun (WGS) entry which is preliminary data.</text>
</comment>
<dbReference type="EMBL" id="CM023490">
    <property type="protein sequence ID" value="KAH6943750.1"/>
    <property type="molecule type" value="Genomic_DNA"/>
</dbReference>
<sequence>MLVKGKPTFMILVGILAVLTLGVVAVAVTWYLLKEMPVKRKQPLICTYNIAKFTALTVFPSDGLCEAIYLDSECREVTCAPNTQWTPAGIVADFLVLAKAARTGGNKTRLGLAFDAQEIREKLTVNPLPRNVQPVHNAGRRKARASATLKQIHNDNVEASFVDAATYRDGKAFAVFVVDTIGKLINSASVRTTDLEVAEQVAVALAMQDGRRDRVYSDSKAAVRAFRKAGSPARSSNPERR</sequence>
<protein>
    <submittedName>
        <fullName evidence="1">Uncharacterized protein</fullName>
    </submittedName>
</protein>
<evidence type="ECO:0000313" key="1">
    <source>
        <dbReference type="EMBL" id="KAH6943750.1"/>
    </source>
</evidence>
<reference evidence="1" key="1">
    <citation type="submission" date="2020-05" db="EMBL/GenBank/DDBJ databases">
        <title>Large-scale comparative analyses of tick genomes elucidate their genetic diversity and vector capacities.</title>
        <authorList>
            <person name="Jia N."/>
            <person name="Wang J."/>
            <person name="Shi W."/>
            <person name="Du L."/>
            <person name="Sun Y."/>
            <person name="Zhan W."/>
            <person name="Jiang J."/>
            <person name="Wang Q."/>
            <person name="Zhang B."/>
            <person name="Ji P."/>
            <person name="Sakyi L.B."/>
            <person name="Cui X."/>
            <person name="Yuan T."/>
            <person name="Jiang B."/>
            <person name="Yang W."/>
            <person name="Lam T.T.-Y."/>
            <person name="Chang Q."/>
            <person name="Ding S."/>
            <person name="Wang X."/>
            <person name="Zhu J."/>
            <person name="Ruan X."/>
            <person name="Zhao L."/>
            <person name="Wei J."/>
            <person name="Que T."/>
            <person name="Du C."/>
            <person name="Cheng J."/>
            <person name="Dai P."/>
            <person name="Han X."/>
            <person name="Huang E."/>
            <person name="Gao Y."/>
            <person name="Liu J."/>
            <person name="Shao H."/>
            <person name="Ye R."/>
            <person name="Li L."/>
            <person name="Wei W."/>
            <person name="Wang X."/>
            <person name="Wang C."/>
            <person name="Yang T."/>
            <person name="Huo Q."/>
            <person name="Li W."/>
            <person name="Guo W."/>
            <person name="Chen H."/>
            <person name="Zhou L."/>
            <person name="Ni X."/>
            <person name="Tian J."/>
            <person name="Zhou Y."/>
            <person name="Sheng Y."/>
            <person name="Liu T."/>
            <person name="Pan Y."/>
            <person name="Xia L."/>
            <person name="Li J."/>
            <person name="Zhao F."/>
            <person name="Cao W."/>
        </authorList>
    </citation>
    <scope>NUCLEOTIDE SEQUENCE</scope>
    <source>
        <strain evidence="1">Hyas-2018</strain>
    </source>
</reference>
<dbReference type="Proteomes" id="UP000821845">
    <property type="component" value="Chromosome 10"/>
</dbReference>
<proteinExistence type="predicted"/>
<accession>A0ACB7T9Y4</accession>
<gene>
    <name evidence="1" type="ORF">HPB50_026365</name>
</gene>
<evidence type="ECO:0000313" key="2">
    <source>
        <dbReference type="Proteomes" id="UP000821845"/>
    </source>
</evidence>
<name>A0ACB7T9Y4_HYAAI</name>
<keyword evidence="2" id="KW-1185">Reference proteome</keyword>
<organism evidence="1 2">
    <name type="scientific">Hyalomma asiaticum</name>
    <name type="common">Tick</name>
    <dbReference type="NCBI Taxonomy" id="266040"/>
    <lineage>
        <taxon>Eukaryota</taxon>
        <taxon>Metazoa</taxon>
        <taxon>Ecdysozoa</taxon>
        <taxon>Arthropoda</taxon>
        <taxon>Chelicerata</taxon>
        <taxon>Arachnida</taxon>
        <taxon>Acari</taxon>
        <taxon>Parasitiformes</taxon>
        <taxon>Ixodida</taxon>
        <taxon>Ixodoidea</taxon>
        <taxon>Ixodidae</taxon>
        <taxon>Hyalomminae</taxon>
        <taxon>Hyalomma</taxon>
    </lineage>
</organism>